<dbReference type="EMBL" id="OW240921">
    <property type="protein sequence ID" value="CAH2319158.1"/>
    <property type="molecule type" value="Genomic_DNA"/>
</dbReference>
<sequence>MKDDKQKLVKFRETNWQQQKFIAGNQEFNQELVNWRPTPGKMKMKRPQQVIYQSNFQAKSGIQVGKPELRVFQKKRRYTDSYRGEMPWHNMMSREQNYQFGGESPRNDVWQAGKRGKWDYNQGMKNESPMSHGGKRRSGRGWGDQINRGKQGFSHSGRQDLETCPIRSRMTMKELDEKLAAYTINTEVTNKEVNNSSVEDTSSEKMEIDMPIVESLPEPENFDGIFNNHGHYNAQQFGSMFTSVKMTCYVEKHF</sequence>
<feature type="region of interest" description="Disordered" evidence="1">
    <location>
        <begin position="120"/>
        <end position="143"/>
    </location>
</feature>
<dbReference type="Proteomes" id="UP001295444">
    <property type="component" value="Chromosome 10"/>
</dbReference>
<evidence type="ECO:0000313" key="3">
    <source>
        <dbReference type="Proteomes" id="UP001295444"/>
    </source>
</evidence>
<name>A0AAD1T4L7_PELCU</name>
<accession>A0AAD1T4L7</accession>
<proteinExistence type="predicted"/>
<gene>
    <name evidence="2" type="ORF">PECUL_23A050340</name>
</gene>
<dbReference type="AlphaFoldDB" id="A0AAD1T4L7"/>
<evidence type="ECO:0000313" key="2">
    <source>
        <dbReference type="EMBL" id="CAH2319158.1"/>
    </source>
</evidence>
<organism evidence="2 3">
    <name type="scientific">Pelobates cultripes</name>
    <name type="common">Western spadefoot toad</name>
    <dbReference type="NCBI Taxonomy" id="61616"/>
    <lineage>
        <taxon>Eukaryota</taxon>
        <taxon>Metazoa</taxon>
        <taxon>Chordata</taxon>
        <taxon>Craniata</taxon>
        <taxon>Vertebrata</taxon>
        <taxon>Euteleostomi</taxon>
        <taxon>Amphibia</taxon>
        <taxon>Batrachia</taxon>
        <taxon>Anura</taxon>
        <taxon>Pelobatoidea</taxon>
        <taxon>Pelobatidae</taxon>
        <taxon>Pelobates</taxon>
    </lineage>
</organism>
<reference evidence="2" key="1">
    <citation type="submission" date="2022-03" db="EMBL/GenBank/DDBJ databases">
        <authorList>
            <person name="Alioto T."/>
            <person name="Alioto T."/>
            <person name="Gomez Garrido J."/>
        </authorList>
    </citation>
    <scope>NUCLEOTIDE SEQUENCE</scope>
</reference>
<evidence type="ECO:0000256" key="1">
    <source>
        <dbReference type="SAM" id="MobiDB-lite"/>
    </source>
</evidence>
<keyword evidence="3" id="KW-1185">Reference proteome</keyword>
<protein>
    <submittedName>
        <fullName evidence="2">Uncharacterized protein</fullName>
    </submittedName>
</protein>